<evidence type="ECO:0000313" key="1">
    <source>
        <dbReference type="EMBL" id="KKL61012.1"/>
    </source>
</evidence>
<protein>
    <recommendedName>
        <fullName evidence="2">Prepilin-type N-terminal cleavage/methylation domain-containing protein</fullName>
    </recommendedName>
</protein>
<dbReference type="EMBL" id="LAZR01028952">
    <property type="protein sequence ID" value="KKL61012.1"/>
    <property type="molecule type" value="Genomic_DNA"/>
</dbReference>
<dbReference type="PANTHER" id="PTHR30093">
    <property type="entry name" value="GENERAL SECRETION PATHWAY PROTEIN G"/>
    <property type="match status" value="1"/>
</dbReference>
<dbReference type="NCBIfam" id="TIGR04294">
    <property type="entry name" value="pre_pil_HX9DG"/>
    <property type="match status" value="1"/>
</dbReference>
<dbReference type="InterPro" id="IPR027558">
    <property type="entry name" value="Pre_pil_HX9DG_C"/>
</dbReference>
<sequence length="305" mass="33584">MKRRAFTLIELLVVVTIIALLITIALPTLGYARTLARSAKCQGRLHQLAAAFHAVGVVNSDGQAVPVHRPDVWPGVPLNTVRDERIYQCPEEPRTSGNIREYYIHSNFDGQSFNGMGLDIYFDDSEANCKILTDTADYTDYGFDDGRILDLDYGSIDITIRVTKREPKTGTYMSSSYQGYNGSDGTGVLSLHVGGQTVEGWEDFRHVGRGDTFLLGGGMTNYGMNAKVGVHEVAPDTIVLLDYDRTIANDGEDIGTHLAEVTRRHRGKINVLFADESVKSIWSGQLDPSVPEAAEKWDPSSKAPR</sequence>
<dbReference type="InterPro" id="IPR045584">
    <property type="entry name" value="Pilin-like"/>
</dbReference>
<dbReference type="SUPFAM" id="SSF54523">
    <property type="entry name" value="Pili subunits"/>
    <property type="match status" value="1"/>
</dbReference>
<gene>
    <name evidence="1" type="ORF">LCGC14_2199570</name>
</gene>
<accession>A0A0F9GCV5</accession>
<dbReference type="Gene3D" id="3.30.700.10">
    <property type="entry name" value="Glycoprotein, Type 4 Pilin"/>
    <property type="match status" value="1"/>
</dbReference>
<dbReference type="Pfam" id="PF07963">
    <property type="entry name" value="N_methyl"/>
    <property type="match status" value="1"/>
</dbReference>
<dbReference type="NCBIfam" id="TIGR02532">
    <property type="entry name" value="IV_pilin_GFxxxE"/>
    <property type="match status" value="1"/>
</dbReference>
<dbReference type="InterPro" id="IPR012902">
    <property type="entry name" value="N_methyl_site"/>
</dbReference>
<organism evidence="1">
    <name type="scientific">marine sediment metagenome</name>
    <dbReference type="NCBI Taxonomy" id="412755"/>
    <lineage>
        <taxon>unclassified sequences</taxon>
        <taxon>metagenomes</taxon>
        <taxon>ecological metagenomes</taxon>
    </lineage>
</organism>
<reference evidence="1" key="1">
    <citation type="journal article" date="2015" name="Nature">
        <title>Complex archaea that bridge the gap between prokaryotes and eukaryotes.</title>
        <authorList>
            <person name="Spang A."/>
            <person name="Saw J.H."/>
            <person name="Jorgensen S.L."/>
            <person name="Zaremba-Niedzwiedzka K."/>
            <person name="Martijn J."/>
            <person name="Lind A.E."/>
            <person name="van Eijk R."/>
            <person name="Schleper C."/>
            <person name="Guy L."/>
            <person name="Ettema T.J."/>
        </authorList>
    </citation>
    <scope>NUCLEOTIDE SEQUENCE</scope>
</reference>
<name>A0A0F9GCV5_9ZZZZ</name>
<proteinExistence type="predicted"/>
<comment type="caution">
    <text evidence="1">The sequence shown here is derived from an EMBL/GenBank/DDBJ whole genome shotgun (WGS) entry which is preliminary data.</text>
</comment>
<evidence type="ECO:0008006" key="2">
    <source>
        <dbReference type="Google" id="ProtNLM"/>
    </source>
</evidence>
<dbReference type="AlphaFoldDB" id="A0A0F9GCV5"/>